<dbReference type="OrthoDB" id="9808023at2"/>
<comment type="function">
    <text evidence="10">Component of the acetyl coenzyme A carboxylase (ACC) complex. First, biotin carboxylase catalyzes the carboxylation of biotin on its carrier protein (BCCP) and then the CO(2) group is transferred by the carboxyltransferase to acetyl-CoA to form malonyl-CoA.</text>
</comment>
<keyword evidence="11" id="KW-0175">Coiled coil</keyword>
<sequence>MAGELEFEKPVIELRAKIDELKKFTQNSEMDLSAEIERLETRLSKLEADIYTNLKPWDRVQIARHAMRPTTLDYIQELFDNFFECHGDRFYGDDEAIVGGIATFKGLPVTVIGHQRGKDTKENLRRNFGMPHPEGYRKALRLMKQADKFNRPIICFIDTKGAYPGKAAEERGQSEAIAKNLFEMAGLRVPVVCIVIGEGGSGGALGLGVGNHLFMLENSTYSVISPEGAAALLWKDSSLAKKAAETMKITAPDLKELDIIDDVIKEVQGGAHRDVKQQAAYMDQTLKQSLTSLLKLSPEELVEQRYQKYKAIGKVSIENQYIGVN</sequence>
<dbReference type="GO" id="GO:0009317">
    <property type="term" value="C:acetyl-CoA carboxylase complex"/>
    <property type="evidence" value="ECO:0007669"/>
    <property type="project" value="InterPro"/>
</dbReference>
<evidence type="ECO:0000256" key="8">
    <source>
        <dbReference type="ARBA" id="ARBA00023160"/>
    </source>
</evidence>
<dbReference type="Pfam" id="PF03255">
    <property type="entry name" value="ACCA"/>
    <property type="match status" value="1"/>
</dbReference>
<dbReference type="PROSITE" id="PS50989">
    <property type="entry name" value="COA_CT_CTER"/>
    <property type="match status" value="1"/>
</dbReference>
<organism evidence="13 14">
    <name type="scientific">Bacillus zhangzhouensis</name>
    <dbReference type="NCBI Taxonomy" id="1178540"/>
    <lineage>
        <taxon>Bacteria</taxon>
        <taxon>Bacillati</taxon>
        <taxon>Bacillota</taxon>
        <taxon>Bacilli</taxon>
        <taxon>Bacillales</taxon>
        <taxon>Bacillaceae</taxon>
        <taxon>Bacillus</taxon>
    </lineage>
</organism>
<accession>A0A081LBP3</accession>
<dbReference type="GO" id="GO:0016743">
    <property type="term" value="F:carboxyl- or carbamoyltransferase activity"/>
    <property type="evidence" value="ECO:0007669"/>
    <property type="project" value="UniProtKB-UniRule"/>
</dbReference>
<evidence type="ECO:0000256" key="11">
    <source>
        <dbReference type="SAM" id="Coils"/>
    </source>
</evidence>
<gene>
    <name evidence="10" type="primary">accA</name>
    <name evidence="13" type="ORF">BA70_19000</name>
</gene>
<evidence type="ECO:0000256" key="9">
    <source>
        <dbReference type="ARBA" id="ARBA00049152"/>
    </source>
</evidence>
<dbReference type="InterPro" id="IPR001095">
    <property type="entry name" value="Acetyl_CoA_COase_a_su"/>
</dbReference>
<proteinExistence type="inferred from homology"/>
<evidence type="ECO:0000256" key="7">
    <source>
        <dbReference type="ARBA" id="ARBA00023098"/>
    </source>
</evidence>
<feature type="coiled-coil region" evidence="11">
    <location>
        <begin position="22"/>
        <end position="49"/>
    </location>
</feature>
<keyword evidence="13" id="KW-0436">Ligase</keyword>
<reference evidence="13 14" key="1">
    <citation type="submission" date="2012-09" db="EMBL/GenBank/DDBJ databases">
        <title>Genome Sequence of Bacillus sp. DW5-4.</title>
        <authorList>
            <person name="Lai Q."/>
            <person name="Liu Y."/>
            <person name="Shao Z."/>
        </authorList>
    </citation>
    <scope>NUCLEOTIDE SEQUENCE [LARGE SCALE GENOMIC DNA]</scope>
    <source>
        <strain evidence="13 14">DW5-4</strain>
    </source>
</reference>
<dbReference type="eggNOG" id="COG0825">
    <property type="taxonomic scope" value="Bacteria"/>
</dbReference>
<feature type="domain" description="CoA carboxyltransferase C-terminal" evidence="12">
    <location>
        <begin position="38"/>
        <end position="292"/>
    </location>
</feature>
<evidence type="ECO:0000256" key="4">
    <source>
        <dbReference type="ARBA" id="ARBA00022741"/>
    </source>
</evidence>
<comment type="subcellular location">
    <subcellularLocation>
        <location evidence="10">Cytoplasm</location>
    </subcellularLocation>
</comment>
<dbReference type="GO" id="GO:2001295">
    <property type="term" value="P:malonyl-CoA biosynthetic process"/>
    <property type="evidence" value="ECO:0007669"/>
    <property type="project" value="UniProtKB-UniRule"/>
</dbReference>
<comment type="caution">
    <text evidence="13">The sequence shown here is derived from an EMBL/GenBank/DDBJ whole genome shotgun (WGS) entry which is preliminary data.</text>
</comment>
<comment type="pathway">
    <text evidence="1 10">Lipid metabolism; malonyl-CoA biosynthesis; malonyl-CoA from acetyl-CoA: step 1/1.</text>
</comment>
<protein>
    <recommendedName>
        <fullName evidence="10">Acetyl-coenzyme A carboxylase carboxyl transferase subunit alpha</fullName>
        <shortName evidence="10">ACCase subunit alpha</shortName>
        <shortName evidence="10">Acetyl-CoA carboxylase carboxyltransferase subunit alpha</shortName>
        <ecNumber evidence="10">2.1.3.15</ecNumber>
    </recommendedName>
</protein>
<dbReference type="AlphaFoldDB" id="A0A081LBP3"/>
<comment type="subunit">
    <text evidence="10">Acetyl-CoA carboxylase is a heterohexamer composed of biotin carboxyl carrier protein (AccB), biotin carboxylase (AccC) and two subunits each of ACCase subunit alpha (AccA) and ACCase subunit beta (AccD).</text>
</comment>
<evidence type="ECO:0000259" key="12">
    <source>
        <dbReference type="PROSITE" id="PS50989"/>
    </source>
</evidence>
<dbReference type="InterPro" id="IPR029045">
    <property type="entry name" value="ClpP/crotonase-like_dom_sf"/>
</dbReference>
<keyword evidence="3 10" id="KW-0808">Transferase</keyword>
<dbReference type="EC" id="2.1.3.15" evidence="10"/>
<keyword evidence="5 10" id="KW-0276">Fatty acid metabolism</keyword>
<keyword evidence="14" id="KW-1185">Reference proteome</keyword>
<dbReference type="HAMAP" id="MF_00823">
    <property type="entry name" value="AcetylCoA_CT_alpha"/>
    <property type="match status" value="1"/>
</dbReference>
<evidence type="ECO:0000313" key="13">
    <source>
        <dbReference type="EMBL" id="KEP26669.1"/>
    </source>
</evidence>
<name>A0A081LBP3_9BACI</name>
<dbReference type="PRINTS" id="PR01069">
    <property type="entry name" value="ACCCTRFRASEA"/>
</dbReference>
<dbReference type="Proteomes" id="UP000028091">
    <property type="component" value="Unassembled WGS sequence"/>
</dbReference>
<keyword evidence="6 10" id="KW-0067">ATP-binding</keyword>
<evidence type="ECO:0000256" key="10">
    <source>
        <dbReference type="HAMAP-Rule" id="MF_00823"/>
    </source>
</evidence>
<dbReference type="GO" id="GO:0006633">
    <property type="term" value="P:fatty acid biosynthetic process"/>
    <property type="evidence" value="ECO:0007669"/>
    <property type="project" value="UniProtKB-KW"/>
</dbReference>
<keyword evidence="10" id="KW-0963">Cytoplasm</keyword>
<dbReference type="GO" id="GO:0005524">
    <property type="term" value="F:ATP binding"/>
    <property type="evidence" value="ECO:0007669"/>
    <property type="project" value="UniProtKB-KW"/>
</dbReference>
<evidence type="ECO:0000256" key="2">
    <source>
        <dbReference type="ARBA" id="ARBA00022516"/>
    </source>
</evidence>
<evidence type="ECO:0000313" key="14">
    <source>
        <dbReference type="Proteomes" id="UP000028091"/>
    </source>
</evidence>
<dbReference type="NCBIfam" id="NF041504">
    <property type="entry name" value="AccA_sub"/>
    <property type="match status" value="1"/>
</dbReference>
<evidence type="ECO:0000256" key="6">
    <source>
        <dbReference type="ARBA" id="ARBA00022840"/>
    </source>
</evidence>
<keyword evidence="8 10" id="KW-0275">Fatty acid biosynthesis</keyword>
<evidence type="ECO:0000256" key="3">
    <source>
        <dbReference type="ARBA" id="ARBA00022679"/>
    </source>
</evidence>
<keyword evidence="7 10" id="KW-0443">Lipid metabolism</keyword>
<dbReference type="PANTHER" id="PTHR42853">
    <property type="entry name" value="ACETYL-COENZYME A CARBOXYLASE CARBOXYL TRANSFERASE SUBUNIT ALPHA"/>
    <property type="match status" value="1"/>
</dbReference>
<comment type="similarity">
    <text evidence="10">Belongs to the AccA family.</text>
</comment>
<dbReference type="Gene3D" id="3.90.226.10">
    <property type="entry name" value="2-enoyl-CoA Hydratase, Chain A, domain 1"/>
    <property type="match status" value="1"/>
</dbReference>
<evidence type="ECO:0000256" key="5">
    <source>
        <dbReference type="ARBA" id="ARBA00022832"/>
    </source>
</evidence>
<keyword evidence="4 10" id="KW-0547">Nucleotide-binding</keyword>
<dbReference type="SUPFAM" id="SSF52096">
    <property type="entry name" value="ClpP/crotonase"/>
    <property type="match status" value="1"/>
</dbReference>
<evidence type="ECO:0000256" key="1">
    <source>
        <dbReference type="ARBA" id="ARBA00004956"/>
    </source>
</evidence>
<dbReference type="InterPro" id="IPR011763">
    <property type="entry name" value="COA_CT_C"/>
</dbReference>
<dbReference type="UniPathway" id="UPA00655">
    <property type="reaction ID" value="UER00711"/>
</dbReference>
<dbReference type="NCBIfam" id="NF004344">
    <property type="entry name" value="PRK05724.1"/>
    <property type="match status" value="1"/>
</dbReference>
<dbReference type="PANTHER" id="PTHR42853:SF3">
    <property type="entry name" value="ACETYL-COENZYME A CARBOXYLASE CARBOXYL TRANSFERASE SUBUNIT ALPHA, CHLOROPLASTIC"/>
    <property type="match status" value="1"/>
</dbReference>
<dbReference type="RefSeq" id="WP_034320966.1">
    <property type="nucleotide sequence ID" value="NZ_JALPZN010000017.1"/>
</dbReference>
<dbReference type="GO" id="GO:0003989">
    <property type="term" value="F:acetyl-CoA carboxylase activity"/>
    <property type="evidence" value="ECO:0007669"/>
    <property type="project" value="InterPro"/>
</dbReference>
<keyword evidence="2 10" id="KW-0444">Lipid biosynthesis</keyword>
<dbReference type="EMBL" id="JOTP01000008">
    <property type="protein sequence ID" value="KEP26669.1"/>
    <property type="molecule type" value="Genomic_DNA"/>
</dbReference>
<dbReference type="NCBIfam" id="TIGR00513">
    <property type="entry name" value="accA"/>
    <property type="match status" value="1"/>
</dbReference>
<comment type="catalytic activity">
    <reaction evidence="9 10">
        <text>N(6)-carboxybiotinyl-L-lysyl-[protein] + acetyl-CoA = N(6)-biotinyl-L-lysyl-[protein] + malonyl-CoA</text>
        <dbReference type="Rhea" id="RHEA:54728"/>
        <dbReference type="Rhea" id="RHEA-COMP:10505"/>
        <dbReference type="Rhea" id="RHEA-COMP:10506"/>
        <dbReference type="ChEBI" id="CHEBI:57288"/>
        <dbReference type="ChEBI" id="CHEBI:57384"/>
        <dbReference type="ChEBI" id="CHEBI:83144"/>
        <dbReference type="ChEBI" id="CHEBI:83145"/>
        <dbReference type="EC" id="2.1.3.15"/>
    </reaction>
</comment>